<proteinExistence type="predicted"/>
<comment type="caution">
    <text evidence="1">The sequence shown here is derived from an EMBL/GenBank/DDBJ whole genome shotgun (WGS) entry which is preliminary data.</text>
</comment>
<dbReference type="EMBL" id="CM056743">
    <property type="protein sequence ID" value="KAJ8670381.1"/>
    <property type="molecule type" value="Genomic_DNA"/>
</dbReference>
<keyword evidence="2" id="KW-1185">Reference proteome</keyword>
<name>A0ACC2NHI1_9HYME</name>
<accession>A0ACC2NHI1</accession>
<reference evidence="1" key="1">
    <citation type="submission" date="2023-04" db="EMBL/GenBank/DDBJ databases">
        <title>A chromosome-level genome assembly of the parasitoid wasp Eretmocerus hayati.</title>
        <authorList>
            <person name="Zhong Y."/>
            <person name="Liu S."/>
            <person name="Liu Y."/>
        </authorList>
    </citation>
    <scope>NUCLEOTIDE SEQUENCE</scope>
    <source>
        <strain evidence="1">ZJU_SS_LIU_2023</strain>
    </source>
</reference>
<organism evidence="1 2">
    <name type="scientific">Eretmocerus hayati</name>
    <dbReference type="NCBI Taxonomy" id="131215"/>
    <lineage>
        <taxon>Eukaryota</taxon>
        <taxon>Metazoa</taxon>
        <taxon>Ecdysozoa</taxon>
        <taxon>Arthropoda</taxon>
        <taxon>Hexapoda</taxon>
        <taxon>Insecta</taxon>
        <taxon>Pterygota</taxon>
        <taxon>Neoptera</taxon>
        <taxon>Endopterygota</taxon>
        <taxon>Hymenoptera</taxon>
        <taxon>Apocrita</taxon>
        <taxon>Proctotrupomorpha</taxon>
        <taxon>Chalcidoidea</taxon>
        <taxon>Aphelinidae</taxon>
        <taxon>Aphelininae</taxon>
        <taxon>Eretmocerus</taxon>
    </lineage>
</organism>
<gene>
    <name evidence="1" type="ORF">QAD02_001640</name>
</gene>
<protein>
    <submittedName>
        <fullName evidence="1">Uncharacterized protein</fullName>
    </submittedName>
</protein>
<sequence length="738" mass="83906">MERQNCLLIQGEYVDNEISVLVKHHTVRCVGLKFNPDKLTSNSGFWRKLMFVDSFNSEYGPLTFFKFDSKFHQINLNLLKLLLHYSSGRLVNAELYGSTRSWIHVNRVTIGIFNTYKDMLDANAIPDKMHITHASTYTKCLCNQVLTDSVPIMLRSYEGEVELFGYQNNTYLTGTYGKFCDCPTVTYDELISDYFETLITEDHTVPWHIFIFRSLVGEVKGLVGQAAASFSSFVNKCFCLSLDIRGISSLECSLKRYFQAEIIREYKCDRCQERGRAVKRSCMYSAPRYLCLNLNRFDYFDNRKSKLCHEVEFGSHLNMTPFTIHRPDGVPEWSYELITVIAHMGNGAGEGHYVNYAQTSNGIFHYFNDDQDVTESDPLKASNIAYILIYKLVSPSILVGPMSNLKELNATNSEDPRHHEPASKATHSEEIGKIEEILSPRHRKLRCVAISVIQLYDDNIAAVIEGRTKSIHNETMRNSSSMLVPKAPIQCEDVSQEPEGSERESMDPNYFYPHILNIFRNDLQQLRLEIKDVLNVGSHCKCFGCIIAKTLQESHLKSGGAMDPKHIRDRIMDICKSMRLGRQEDAHEFFSSLLQTMNVYLATEFDVPAKDQPYHITPVDQIFGGCTMTGFKCTSCSHVVKRFDNTLVRIQDNPGKWSPALKDRMTKVAVAAGWSLNLGLPPAYTAAFAALSFGLVNLDWYMLALLCGLLYGWRMKQPFVAAGSAILAYWHAFGRSPF</sequence>
<evidence type="ECO:0000313" key="1">
    <source>
        <dbReference type="EMBL" id="KAJ8670381.1"/>
    </source>
</evidence>
<dbReference type="Proteomes" id="UP001239111">
    <property type="component" value="Chromosome 3"/>
</dbReference>
<evidence type="ECO:0000313" key="2">
    <source>
        <dbReference type="Proteomes" id="UP001239111"/>
    </source>
</evidence>